<dbReference type="RefSeq" id="XP_051440866.1">
    <property type="nucleotide sequence ID" value="XM_051593161.1"/>
</dbReference>
<sequence>MLRTPAVKSLQSLALVPRCTVQRTMSIAATKQVVTSDKKMSLSERLGGGAGRGKPLAADDPFATFLANAQKKAKASKGKTGRPQQPNRNRHHTEKPGQFDDAVETAAGTNAPAANTRPQRTYERKEGENGNNRRKDRKRTLLSNRRPQEQQRSTLPKASAFVSKDIDWSSFQAVSHVDAVPTSTDQIVTEDERIAQRLEIQGGDYERYLNVQGLQTSGTLNAEAIERLVGQNATYSLPEKTTFLATLSNAATGGKPAASKK</sequence>
<reference evidence="2" key="2">
    <citation type="journal article" date="2022" name="Proc. Natl. Acad. Sci. U.S.A.">
        <title>Diploid-dominant life cycles characterize the early evolution of Fungi.</title>
        <authorList>
            <person name="Amses K.R."/>
            <person name="Simmons D.R."/>
            <person name="Longcore J.E."/>
            <person name="Mondo S.J."/>
            <person name="Seto K."/>
            <person name="Jeronimo G.H."/>
            <person name="Bonds A.E."/>
            <person name="Quandt C.A."/>
            <person name="Davis W.J."/>
            <person name="Chang Y."/>
            <person name="Federici B.A."/>
            <person name="Kuo A."/>
            <person name="LaButti K."/>
            <person name="Pangilinan J."/>
            <person name="Andreopoulos W."/>
            <person name="Tritt A."/>
            <person name="Riley R."/>
            <person name="Hundley H."/>
            <person name="Johnson J."/>
            <person name="Lipzen A."/>
            <person name="Barry K."/>
            <person name="Lang B.F."/>
            <person name="Cuomo C.A."/>
            <person name="Buchler N.E."/>
            <person name="Grigoriev I.V."/>
            <person name="Spatafora J.W."/>
            <person name="Stajich J.E."/>
            <person name="James T.Y."/>
        </authorList>
    </citation>
    <scope>NUCLEOTIDE SEQUENCE</scope>
    <source>
        <strain evidence="2">AG</strain>
    </source>
</reference>
<protein>
    <submittedName>
        <fullName evidence="2">Uncharacterized protein</fullName>
    </submittedName>
</protein>
<dbReference type="GeneID" id="75918503"/>
<evidence type="ECO:0000313" key="2">
    <source>
        <dbReference type="EMBL" id="KAI8575862.1"/>
    </source>
</evidence>
<dbReference type="AlphaFoldDB" id="A0AAD5E384"/>
<organism evidence="2 3">
    <name type="scientific">Umbelopsis ramanniana AG</name>
    <dbReference type="NCBI Taxonomy" id="1314678"/>
    <lineage>
        <taxon>Eukaryota</taxon>
        <taxon>Fungi</taxon>
        <taxon>Fungi incertae sedis</taxon>
        <taxon>Mucoromycota</taxon>
        <taxon>Mucoromycotina</taxon>
        <taxon>Umbelopsidomycetes</taxon>
        <taxon>Umbelopsidales</taxon>
        <taxon>Umbelopsidaceae</taxon>
        <taxon>Umbelopsis</taxon>
    </lineage>
</organism>
<evidence type="ECO:0000256" key="1">
    <source>
        <dbReference type="SAM" id="MobiDB-lite"/>
    </source>
</evidence>
<comment type="caution">
    <text evidence="2">The sequence shown here is derived from an EMBL/GenBank/DDBJ whole genome shotgun (WGS) entry which is preliminary data.</text>
</comment>
<proteinExistence type="predicted"/>
<feature type="compositionally biased region" description="Low complexity" evidence="1">
    <location>
        <begin position="104"/>
        <end position="116"/>
    </location>
</feature>
<feature type="compositionally biased region" description="Basic and acidic residues" evidence="1">
    <location>
        <begin position="120"/>
        <end position="133"/>
    </location>
</feature>
<feature type="compositionally biased region" description="Basic residues" evidence="1">
    <location>
        <begin position="71"/>
        <end position="80"/>
    </location>
</feature>
<keyword evidence="3" id="KW-1185">Reference proteome</keyword>
<feature type="region of interest" description="Disordered" evidence="1">
    <location>
        <begin position="34"/>
        <end position="157"/>
    </location>
</feature>
<reference evidence="2" key="1">
    <citation type="submission" date="2021-06" db="EMBL/GenBank/DDBJ databases">
        <authorList>
            <consortium name="DOE Joint Genome Institute"/>
            <person name="Mondo S.J."/>
            <person name="Amses K.R."/>
            <person name="Simmons D.R."/>
            <person name="Longcore J.E."/>
            <person name="Seto K."/>
            <person name="Alves G.H."/>
            <person name="Bonds A.E."/>
            <person name="Quandt C.A."/>
            <person name="Davis W.J."/>
            <person name="Chang Y."/>
            <person name="Letcher P.M."/>
            <person name="Powell M.J."/>
            <person name="Kuo A."/>
            <person name="Labutti K."/>
            <person name="Pangilinan J."/>
            <person name="Andreopoulos W."/>
            <person name="Tritt A."/>
            <person name="Riley R."/>
            <person name="Hundley H."/>
            <person name="Johnson J."/>
            <person name="Lipzen A."/>
            <person name="Barry K."/>
            <person name="Berbee M.L."/>
            <person name="Buchler N.E."/>
            <person name="Grigoriev I.V."/>
            <person name="Spatafora J.W."/>
            <person name="Stajich J.E."/>
            <person name="James T.Y."/>
        </authorList>
    </citation>
    <scope>NUCLEOTIDE SEQUENCE</scope>
    <source>
        <strain evidence="2">AG</strain>
    </source>
</reference>
<evidence type="ECO:0000313" key="3">
    <source>
        <dbReference type="Proteomes" id="UP001206595"/>
    </source>
</evidence>
<gene>
    <name evidence="2" type="ORF">K450DRAFT_275287</name>
</gene>
<dbReference type="EMBL" id="MU620968">
    <property type="protein sequence ID" value="KAI8575862.1"/>
    <property type="molecule type" value="Genomic_DNA"/>
</dbReference>
<dbReference type="Proteomes" id="UP001206595">
    <property type="component" value="Unassembled WGS sequence"/>
</dbReference>
<name>A0AAD5E384_UMBRA</name>
<accession>A0AAD5E384</accession>
<feature type="compositionally biased region" description="Polar residues" evidence="1">
    <location>
        <begin position="141"/>
        <end position="156"/>
    </location>
</feature>